<dbReference type="AlphaFoldDB" id="A0A540K8C3"/>
<organism evidence="2 3">
    <name type="scientific">Malus baccata</name>
    <name type="common">Siberian crab apple</name>
    <name type="synonym">Pyrus baccata</name>
    <dbReference type="NCBI Taxonomy" id="106549"/>
    <lineage>
        <taxon>Eukaryota</taxon>
        <taxon>Viridiplantae</taxon>
        <taxon>Streptophyta</taxon>
        <taxon>Embryophyta</taxon>
        <taxon>Tracheophyta</taxon>
        <taxon>Spermatophyta</taxon>
        <taxon>Magnoliopsida</taxon>
        <taxon>eudicotyledons</taxon>
        <taxon>Gunneridae</taxon>
        <taxon>Pentapetalae</taxon>
        <taxon>rosids</taxon>
        <taxon>fabids</taxon>
        <taxon>Rosales</taxon>
        <taxon>Rosaceae</taxon>
        <taxon>Amygdaloideae</taxon>
        <taxon>Maleae</taxon>
        <taxon>Malus</taxon>
    </lineage>
</organism>
<name>A0A540K8C3_MALBA</name>
<reference evidence="2 3" key="1">
    <citation type="journal article" date="2019" name="G3 (Bethesda)">
        <title>Sequencing of a Wild Apple (Malus baccata) Genome Unravels the Differences Between Cultivated and Wild Apple Species Regarding Disease Resistance and Cold Tolerance.</title>
        <authorList>
            <person name="Chen X."/>
        </authorList>
    </citation>
    <scope>NUCLEOTIDE SEQUENCE [LARGE SCALE GENOMIC DNA]</scope>
    <source>
        <strain evidence="3">cv. Shandingzi</strain>
        <tissue evidence="2">Leaves</tissue>
    </source>
</reference>
<comment type="caution">
    <text evidence="2">The sequence shown here is derived from an EMBL/GenBank/DDBJ whole genome shotgun (WGS) entry which is preliminary data.</text>
</comment>
<evidence type="ECO:0000313" key="3">
    <source>
        <dbReference type="Proteomes" id="UP000315295"/>
    </source>
</evidence>
<dbReference type="STRING" id="106549.A0A540K8C3"/>
<accession>A0A540K8C3</accession>
<keyword evidence="3" id="KW-1185">Reference proteome</keyword>
<evidence type="ECO:0000313" key="2">
    <source>
        <dbReference type="EMBL" id="TQD70461.1"/>
    </source>
</evidence>
<feature type="region of interest" description="Disordered" evidence="1">
    <location>
        <begin position="1"/>
        <end position="26"/>
    </location>
</feature>
<protein>
    <submittedName>
        <fullName evidence="2">Uncharacterized protein</fullName>
    </submittedName>
</protein>
<evidence type="ECO:0000256" key="1">
    <source>
        <dbReference type="SAM" id="MobiDB-lite"/>
    </source>
</evidence>
<gene>
    <name evidence="2" type="ORF">C1H46_044003</name>
</gene>
<dbReference type="Proteomes" id="UP000315295">
    <property type="component" value="Unassembled WGS sequence"/>
</dbReference>
<dbReference type="EMBL" id="VIEB01001798">
    <property type="protein sequence ID" value="TQD70461.1"/>
    <property type="molecule type" value="Genomic_DNA"/>
</dbReference>
<proteinExistence type="predicted"/>
<feature type="compositionally biased region" description="Low complexity" evidence="1">
    <location>
        <begin position="1"/>
        <end position="11"/>
    </location>
</feature>
<sequence length="61" mass="6470">MASSSSSSPSSTAANRDGSASAAEDEAVMSVTRAFAQDALLQFQSGKFDQCHYHTHTHTHI</sequence>